<evidence type="ECO:0000259" key="8">
    <source>
        <dbReference type="PROSITE" id="PS50222"/>
    </source>
</evidence>
<feature type="compositionally biased region" description="Basic and acidic residues" evidence="6">
    <location>
        <begin position="27"/>
        <end position="39"/>
    </location>
</feature>
<feature type="compositionally biased region" description="Basic and acidic residues" evidence="6">
    <location>
        <begin position="664"/>
        <end position="690"/>
    </location>
</feature>
<keyword evidence="2 7" id="KW-0812">Transmembrane</keyword>
<dbReference type="GO" id="GO:0001518">
    <property type="term" value="C:voltage-gated sodium channel complex"/>
    <property type="evidence" value="ECO:0007669"/>
    <property type="project" value="TreeGrafter"/>
</dbReference>
<reference evidence="9" key="1">
    <citation type="submission" date="2014-11" db="EMBL/GenBank/DDBJ databases">
        <authorList>
            <person name="Otto D Thomas"/>
            <person name="Naeem Raeece"/>
        </authorList>
    </citation>
    <scope>NUCLEOTIDE SEQUENCE</scope>
</reference>
<dbReference type="InterPro" id="IPR005821">
    <property type="entry name" value="Ion_trans_dom"/>
</dbReference>
<dbReference type="GO" id="GO:0005509">
    <property type="term" value="F:calcium ion binding"/>
    <property type="evidence" value="ECO:0007669"/>
    <property type="project" value="InterPro"/>
</dbReference>
<dbReference type="PROSITE" id="PS00018">
    <property type="entry name" value="EF_HAND_1"/>
    <property type="match status" value="1"/>
</dbReference>
<dbReference type="EMBL" id="CDMZ01000860">
    <property type="protein sequence ID" value="CEM22821.1"/>
    <property type="molecule type" value="Genomic_DNA"/>
</dbReference>
<evidence type="ECO:0000256" key="5">
    <source>
        <dbReference type="ARBA" id="ARBA00023136"/>
    </source>
</evidence>
<feature type="region of interest" description="Disordered" evidence="6">
    <location>
        <begin position="1"/>
        <end position="104"/>
    </location>
</feature>
<dbReference type="InterPro" id="IPR027359">
    <property type="entry name" value="Volt_channel_dom_sf"/>
</dbReference>
<name>A0A0G4G4F5_9ALVE</name>
<feature type="transmembrane region" description="Helical" evidence="7">
    <location>
        <begin position="228"/>
        <end position="257"/>
    </location>
</feature>
<dbReference type="PROSITE" id="PS50222">
    <property type="entry name" value="EF_HAND_2"/>
    <property type="match status" value="1"/>
</dbReference>
<comment type="subcellular location">
    <subcellularLocation>
        <location evidence="1">Membrane</location>
        <topology evidence="1">Multi-pass membrane protein</topology>
    </subcellularLocation>
</comment>
<keyword evidence="4 7" id="KW-1133">Transmembrane helix</keyword>
<dbReference type="PANTHER" id="PTHR10037">
    <property type="entry name" value="VOLTAGE-GATED CATION CHANNEL CALCIUM AND SODIUM"/>
    <property type="match status" value="1"/>
</dbReference>
<dbReference type="InterPro" id="IPR043203">
    <property type="entry name" value="VGCC_Ca_Na"/>
</dbReference>
<evidence type="ECO:0000256" key="1">
    <source>
        <dbReference type="ARBA" id="ARBA00004141"/>
    </source>
</evidence>
<evidence type="ECO:0000256" key="4">
    <source>
        <dbReference type="ARBA" id="ARBA00022989"/>
    </source>
</evidence>
<feature type="domain" description="EF-hand" evidence="8">
    <location>
        <begin position="512"/>
        <end position="547"/>
    </location>
</feature>
<sequence length="801" mass="86665">MHSDISPKAYLHEGDEGPPVESDDGLNDTRSRKDDKMGDPEGDSPQQNAAAGSADPHSSLRLPQLAVHASSGSSNFKDTSSRGRGAKEVRINDQGERGGGTKGMAALWKKSSWLGDDFTPAGGLTDLHLPSAQNLQRVRRASAQSRGSVGSNRGFWSLARGLTRGPKSDPSVLGSAPWGGAGGEGEEDERDVEALQELLADAIDEENERKAEEERKGQHWIDSAQGQAIVSVVIILNAVTLGYIVESVFTLIFSVELALRIRSEGLKRFFTILVGSAIVDSWILTPVFLSRALSGSAGSSTQVLGLVTVLRVARILRLARIAKLVRNSRDLTVLIQGTLQAMSALAWVSLMLILLNYVCAIFVTRVIGHSEEQYEDEDDAARIKDFFGTVPRSMLTLFQIMTLEGWPDIARMVIREQPWMWVFFVVYIMITTVTLLNLVTGVIVEKVMGVASAEEKDLVAKISEERVSVLKELVRVFMRINKQEEGWGEITLEDFLESLDESTLRSLKNLDIAVNEPKTLFGVLDVSQNGKVSLLEFVEGMIRLRGSGQSIHLLAVQSDLHRATRALARRLDHAEERTQFRMQHLEETVFRLLQPLDRERLCLSGLGSRQASGLAGRASHRASECDVASMNLCADDSAANRLHVGALERGGGLPSGVSVSESGPLERGDSREKEREKGTLSRAEKEREELGFSLGSPPRGGAAEREDRAPGDFSGHSSDGGGNVEEPQIFTEAPKVSASSSMQEPGPASSYEVRHRKEPPPVAAPAFVGAGSLRGGAVTGERETRGGASDQTGNPGPGGVE</sequence>
<dbReference type="SUPFAM" id="SSF47473">
    <property type="entry name" value="EF-hand"/>
    <property type="match status" value="1"/>
</dbReference>
<dbReference type="SUPFAM" id="SSF81324">
    <property type="entry name" value="Voltage-gated potassium channels"/>
    <property type="match status" value="1"/>
</dbReference>
<evidence type="ECO:0000256" key="3">
    <source>
        <dbReference type="ARBA" id="ARBA00022837"/>
    </source>
</evidence>
<proteinExistence type="predicted"/>
<dbReference type="AlphaFoldDB" id="A0A0G4G4F5"/>
<feature type="region of interest" description="Disordered" evidence="6">
    <location>
        <begin position="648"/>
        <end position="801"/>
    </location>
</feature>
<keyword evidence="3" id="KW-0106">Calcium</keyword>
<protein>
    <recommendedName>
        <fullName evidence="8">EF-hand domain-containing protein</fullName>
    </recommendedName>
</protein>
<dbReference type="InterPro" id="IPR002048">
    <property type="entry name" value="EF_hand_dom"/>
</dbReference>
<dbReference type="PANTHER" id="PTHR10037:SF62">
    <property type="entry name" value="SODIUM CHANNEL PROTEIN 60E"/>
    <property type="match status" value="1"/>
</dbReference>
<dbReference type="Pfam" id="PF00520">
    <property type="entry name" value="Ion_trans"/>
    <property type="match status" value="1"/>
</dbReference>
<dbReference type="InterPro" id="IPR018247">
    <property type="entry name" value="EF_Hand_1_Ca_BS"/>
</dbReference>
<dbReference type="Gene3D" id="1.10.238.10">
    <property type="entry name" value="EF-hand"/>
    <property type="match status" value="1"/>
</dbReference>
<organism evidence="9">
    <name type="scientific">Chromera velia CCMP2878</name>
    <dbReference type="NCBI Taxonomy" id="1169474"/>
    <lineage>
        <taxon>Eukaryota</taxon>
        <taxon>Sar</taxon>
        <taxon>Alveolata</taxon>
        <taxon>Colpodellida</taxon>
        <taxon>Chromeraceae</taxon>
        <taxon>Chromera</taxon>
    </lineage>
</organism>
<feature type="transmembrane region" description="Helical" evidence="7">
    <location>
        <begin position="344"/>
        <end position="367"/>
    </location>
</feature>
<evidence type="ECO:0000256" key="6">
    <source>
        <dbReference type="SAM" id="MobiDB-lite"/>
    </source>
</evidence>
<dbReference type="GO" id="GO:0005248">
    <property type="term" value="F:voltage-gated sodium channel activity"/>
    <property type="evidence" value="ECO:0007669"/>
    <property type="project" value="TreeGrafter"/>
</dbReference>
<dbReference type="VEuPathDB" id="CryptoDB:Cvel_4134"/>
<evidence type="ECO:0000256" key="7">
    <source>
        <dbReference type="SAM" id="Phobius"/>
    </source>
</evidence>
<accession>A0A0G4G4F5</accession>
<dbReference type="InterPro" id="IPR011992">
    <property type="entry name" value="EF-hand-dom_pair"/>
</dbReference>
<feature type="transmembrane region" description="Helical" evidence="7">
    <location>
        <begin position="269"/>
        <end position="289"/>
    </location>
</feature>
<feature type="compositionally biased region" description="Basic and acidic residues" evidence="6">
    <location>
        <begin position="1"/>
        <end position="15"/>
    </location>
</feature>
<dbReference type="Gene3D" id="1.10.287.70">
    <property type="match status" value="1"/>
</dbReference>
<feature type="transmembrane region" description="Helical" evidence="7">
    <location>
        <begin position="419"/>
        <end position="439"/>
    </location>
</feature>
<keyword evidence="5 7" id="KW-0472">Membrane</keyword>
<feature type="region of interest" description="Disordered" evidence="6">
    <location>
        <begin position="164"/>
        <end position="190"/>
    </location>
</feature>
<gene>
    <name evidence="9" type="ORF">Cvel_4134</name>
</gene>
<evidence type="ECO:0000313" key="9">
    <source>
        <dbReference type="EMBL" id="CEM22821.1"/>
    </source>
</evidence>
<evidence type="ECO:0000256" key="2">
    <source>
        <dbReference type="ARBA" id="ARBA00022692"/>
    </source>
</evidence>
<feature type="compositionally biased region" description="Basic and acidic residues" evidence="6">
    <location>
        <begin position="79"/>
        <end position="96"/>
    </location>
</feature>
<dbReference type="Gene3D" id="1.20.120.350">
    <property type="entry name" value="Voltage-gated potassium channels. Chain C"/>
    <property type="match status" value="1"/>
</dbReference>
<feature type="compositionally biased region" description="Acidic residues" evidence="6">
    <location>
        <begin position="16"/>
        <end position="26"/>
    </location>
</feature>